<dbReference type="GO" id="GO:0000160">
    <property type="term" value="P:phosphorelay signal transduction system"/>
    <property type="evidence" value="ECO:0007669"/>
    <property type="project" value="InterPro"/>
</dbReference>
<dbReference type="SUPFAM" id="SSF52172">
    <property type="entry name" value="CheY-like"/>
    <property type="match status" value="1"/>
</dbReference>
<evidence type="ECO:0000313" key="3">
    <source>
        <dbReference type="EMBL" id="EEF58931.1"/>
    </source>
</evidence>
<dbReference type="InterPro" id="IPR011006">
    <property type="entry name" value="CheY-like_superfamily"/>
</dbReference>
<dbReference type="Proteomes" id="UP000003688">
    <property type="component" value="Unassembled WGS sequence"/>
</dbReference>
<gene>
    <name evidence="3" type="ORF">Cflav_PD2933</name>
</gene>
<keyword evidence="1" id="KW-0597">Phosphoprotein</keyword>
<feature type="domain" description="Response regulatory" evidence="2">
    <location>
        <begin position="8"/>
        <end position="136"/>
    </location>
</feature>
<dbReference type="PANTHER" id="PTHR44520:SF1">
    <property type="entry name" value="TWO-COMPONENT SYSTEM REGULATORY PROTEIN"/>
    <property type="match status" value="1"/>
</dbReference>
<dbReference type="InterPro" id="IPR052893">
    <property type="entry name" value="TCS_response_regulator"/>
</dbReference>
<dbReference type="STRING" id="320771.Cflav_PD2933"/>
<proteinExistence type="predicted"/>
<dbReference type="CDD" id="cd17557">
    <property type="entry name" value="REC_Rcp-like"/>
    <property type="match status" value="1"/>
</dbReference>
<protein>
    <submittedName>
        <fullName evidence="3">Response regulator receiver protein</fullName>
    </submittedName>
</protein>
<dbReference type="Gene3D" id="3.40.50.2300">
    <property type="match status" value="1"/>
</dbReference>
<dbReference type="EMBL" id="ABOX02000035">
    <property type="protein sequence ID" value="EEF58931.1"/>
    <property type="molecule type" value="Genomic_DNA"/>
</dbReference>
<comment type="caution">
    <text evidence="3">The sequence shown here is derived from an EMBL/GenBank/DDBJ whole genome shotgun (WGS) entry which is preliminary data.</text>
</comment>
<accession>B9XMN2</accession>
<keyword evidence="4" id="KW-1185">Reference proteome</keyword>
<dbReference type="RefSeq" id="WP_007417071.1">
    <property type="nucleotide sequence ID" value="NZ_ABOX02000035.1"/>
</dbReference>
<dbReference type="Pfam" id="PF00072">
    <property type="entry name" value="Response_reg"/>
    <property type="match status" value="1"/>
</dbReference>
<name>B9XMN2_PEDPL</name>
<dbReference type="AlphaFoldDB" id="B9XMN2"/>
<organism evidence="3 4">
    <name type="scientific">Pedosphaera parvula (strain Ellin514)</name>
    <dbReference type="NCBI Taxonomy" id="320771"/>
    <lineage>
        <taxon>Bacteria</taxon>
        <taxon>Pseudomonadati</taxon>
        <taxon>Verrucomicrobiota</taxon>
        <taxon>Pedosphaerae</taxon>
        <taxon>Pedosphaerales</taxon>
        <taxon>Pedosphaeraceae</taxon>
        <taxon>Pedosphaera</taxon>
    </lineage>
</organism>
<sequence>MHNGGSFTVLLVEDDLNDIFLVKRAFKRAHIPNPLQIVTDGEEAIHYLRGDGKYADRNHFPLPCLIVMDIKMPRKTGFEVLEWIKHDAFMKRLPVVIVSSSDQPGDVDKAYEMGANAYMIKPVDFKAVEGLFTSITHYWGLECAKPQLEPAPV</sequence>
<dbReference type="PROSITE" id="PS50110">
    <property type="entry name" value="RESPONSE_REGULATORY"/>
    <property type="match status" value="1"/>
</dbReference>
<evidence type="ECO:0000256" key="1">
    <source>
        <dbReference type="PROSITE-ProRule" id="PRU00169"/>
    </source>
</evidence>
<dbReference type="InterPro" id="IPR001789">
    <property type="entry name" value="Sig_transdc_resp-reg_receiver"/>
</dbReference>
<reference evidence="3 4" key="1">
    <citation type="journal article" date="2011" name="J. Bacteriol.">
        <title>Genome sequence of 'Pedosphaera parvula' Ellin514, an aerobic Verrucomicrobial isolate from pasture soil.</title>
        <authorList>
            <person name="Kant R."/>
            <person name="van Passel M.W."/>
            <person name="Sangwan P."/>
            <person name="Palva A."/>
            <person name="Lucas S."/>
            <person name="Copeland A."/>
            <person name="Lapidus A."/>
            <person name="Glavina Del Rio T."/>
            <person name="Dalin E."/>
            <person name="Tice H."/>
            <person name="Bruce D."/>
            <person name="Goodwin L."/>
            <person name="Pitluck S."/>
            <person name="Chertkov O."/>
            <person name="Larimer F.W."/>
            <person name="Land M.L."/>
            <person name="Hauser L."/>
            <person name="Brettin T.S."/>
            <person name="Detter J.C."/>
            <person name="Han S."/>
            <person name="de Vos W.M."/>
            <person name="Janssen P.H."/>
            <person name="Smidt H."/>
        </authorList>
    </citation>
    <scope>NUCLEOTIDE SEQUENCE [LARGE SCALE GENOMIC DNA]</scope>
    <source>
        <strain evidence="3 4">Ellin514</strain>
    </source>
</reference>
<evidence type="ECO:0000259" key="2">
    <source>
        <dbReference type="PROSITE" id="PS50110"/>
    </source>
</evidence>
<feature type="modified residue" description="4-aspartylphosphate" evidence="1">
    <location>
        <position position="69"/>
    </location>
</feature>
<dbReference type="SMART" id="SM00448">
    <property type="entry name" value="REC"/>
    <property type="match status" value="1"/>
</dbReference>
<dbReference type="OrthoDB" id="195863at2"/>
<evidence type="ECO:0000313" key="4">
    <source>
        <dbReference type="Proteomes" id="UP000003688"/>
    </source>
</evidence>
<dbReference type="PANTHER" id="PTHR44520">
    <property type="entry name" value="RESPONSE REGULATOR RCP1-RELATED"/>
    <property type="match status" value="1"/>
</dbReference>